<dbReference type="EMBL" id="JAINUF010000002">
    <property type="protein sequence ID" value="KAJ8375335.1"/>
    <property type="molecule type" value="Genomic_DNA"/>
</dbReference>
<dbReference type="OrthoDB" id="8841802at2759"/>
<name>A0A9Q1G5X7_SYNKA</name>
<evidence type="ECO:0000313" key="2">
    <source>
        <dbReference type="Proteomes" id="UP001152622"/>
    </source>
</evidence>
<protein>
    <submittedName>
        <fullName evidence="1">Uncharacterized protein</fullName>
    </submittedName>
</protein>
<gene>
    <name evidence="1" type="ORF">SKAU_G00059150</name>
</gene>
<accession>A0A9Q1G5X7</accession>
<organism evidence="1 2">
    <name type="scientific">Synaphobranchus kaupii</name>
    <name type="common">Kaup's arrowtooth eel</name>
    <dbReference type="NCBI Taxonomy" id="118154"/>
    <lineage>
        <taxon>Eukaryota</taxon>
        <taxon>Metazoa</taxon>
        <taxon>Chordata</taxon>
        <taxon>Craniata</taxon>
        <taxon>Vertebrata</taxon>
        <taxon>Euteleostomi</taxon>
        <taxon>Actinopterygii</taxon>
        <taxon>Neopterygii</taxon>
        <taxon>Teleostei</taxon>
        <taxon>Anguilliformes</taxon>
        <taxon>Synaphobranchidae</taxon>
        <taxon>Synaphobranchus</taxon>
    </lineage>
</organism>
<sequence length="609" mass="68843">MDVCTVTIVCPCNAPPKIVRLGAKTFEQVLQEVKQCPCNFISAAGKVDRADKWTDIANDEVSTSTQQLGSHAGGVLSIFQFKYLAMKCAPQPEPVPSTAQSPSAFDMLFRAQQLKHLPPPKTIQNKKDELRNDILNNLRTRGVGFSLPESINQGAYLLTILTNCIWYITNQHMVIYDASVHERDVTPVPSCWNFEGYNEMKRKKLKEQPMSASVLESHSQALLSLCDRPYMSSSDAWRALKEDIFRLAACLRNYMEYLKRKGATASANQSSSQPVRVVSENISVIHHNNTPGVVAARYQLLDNVMCETETLKPVLLDENVHLAEPFASSWHRFDFINRIQLSVPVDVLKFQPGGSKTGITLLWKVDRTRTQDQQLTQTTQVVSSVQPLLPQYHTRCMKREFKRKFANVARVTPSIVEAIYQDISHDTSAPSNPVMNQRIQVALQGEPGIIVDLRTLNSGRPGDNFEEFFSKMEEAVNEVTATDERRHGIAHLSQWLSLEDLIEQVKSKCPEGTRVPSKALVRLQFAPQNPYTRRAMNFTSCFELKYKIQRRQLRASHPDAHFCAALFKYLRLRMHQLRSDIFVLFIDDKAKISVGEPGEAVSTGVRGRH</sequence>
<evidence type="ECO:0000313" key="1">
    <source>
        <dbReference type="EMBL" id="KAJ8375335.1"/>
    </source>
</evidence>
<dbReference type="Proteomes" id="UP001152622">
    <property type="component" value="Chromosome 2"/>
</dbReference>
<proteinExistence type="predicted"/>
<comment type="caution">
    <text evidence="1">The sequence shown here is derived from an EMBL/GenBank/DDBJ whole genome shotgun (WGS) entry which is preliminary data.</text>
</comment>
<dbReference type="AlphaFoldDB" id="A0A9Q1G5X7"/>
<reference evidence="1" key="1">
    <citation type="journal article" date="2023" name="Science">
        <title>Genome structures resolve the early diversification of teleost fishes.</title>
        <authorList>
            <person name="Parey E."/>
            <person name="Louis A."/>
            <person name="Montfort J."/>
            <person name="Bouchez O."/>
            <person name="Roques C."/>
            <person name="Iampietro C."/>
            <person name="Lluch J."/>
            <person name="Castinel A."/>
            <person name="Donnadieu C."/>
            <person name="Desvignes T."/>
            <person name="Floi Bucao C."/>
            <person name="Jouanno E."/>
            <person name="Wen M."/>
            <person name="Mejri S."/>
            <person name="Dirks R."/>
            <person name="Jansen H."/>
            <person name="Henkel C."/>
            <person name="Chen W.J."/>
            <person name="Zahm M."/>
            <person name="Cabau C."/>
            <person name="Klopp C."/>
            <person name="Thompson A.W."/>
            <person name="Robinson-Rechavi M."/>
            <person name="Braasch I."/>
            <person name="Lecointre G."/>
            <person name="Bobe J."/>
            <person name="Postlethwait J.H."/>
            <person name="Berthelot C."/>
            <person name="Roest Crollius H."/>
            <person name="Guiguen Y."/>
        </authorList>
    </citation>
    <scope>NUCLEOTIDE SEQUENCE</scope>
    <source>
        <strain evidence="1">WJC10195</strain>
    </source>
</reference>
<keyword evidence="2" id="KW-1185">Reference proteome</keyword>